<evidence type="ECO:0000313" key="1">
    <source>
        <dbReference type="EMBL" id="MDT0469080.1"/>
    </source>
</evidence>
<name>A0ABU2U7D1_9ACTN</name>
<dbReference type="EMBL" id="JAVREY010000093">
    <property type="protein sequence ID" value="MDT0469080.1"/>
    <property type="molecule type" value="Genomic_DNA"/>
</dbReference>
<keyword evidence="2" id="KW-1185">Reference proteome</keyword>
<organism evidence="1 2">
    <name type="scientific">Streptomyces gibsoniae</name>
    <dbReference type="NCBI Taxonomy" id="3075529"/>
    <lineage>
        <taxon>Bacteria</taxon>
        <taxon>Bacillati</taxon>
        <taxon>Actinomycetota</taxon>
        <taxon>Actinomycetes</taxon>
        <taxon>Kitasatosporales</taxon>
        <taxon>Streptomycetaceae</taxon>
        <taxon>Streptomyces</taxon>
    </lineage>
</organism>
<dbReference type="Proteomes" id="UP001183809">
    <property type="component" value="Unassembled WGS sequence"/>
</dbReference>
<proteinExistence type="predicted"/>
<gene>
    <name evidence="1" type="ORF">RM764_39970</name>
</gene>
<accession>A0ABU2U7D1</accession>
<dbReference type="RefSeq" id="WP_311700520.1">
    <property type="nucleotide sequence ID" value="NZ_JAVREY010000093.1"/>
</dbReference>
<reference evidence="2" key="1">
    <citation type="submission" date="2023-07" db="EMBL/GenBank/DDBJ databases">
        <title>30 novel species of actinomycetes from the DSMZ collection.</title>
        <authorList>
            <person name="Nouioui I."/>
        </authorList>
    </citation>
    <scope>NUCLEOTIDE SEQUENCE [LARGE SCALE GENOMIC DNA]</scope>
    <source>
        <strain evidence="2">DSM 41699</strain>
    </source>
</reference>
<evidence type="ECO:0000313" key="2">
    <source>
        <dbReference type="Proteomes" id="UP001183809"/>
    </source>
</evidence>
<protein>
    <submittedName>
        <fullName evidence="1">Uncharacterized protein</fullName>
    </submittedName>
</protein>
<sequence length="49" mass="5542">MEPVAKEVGLLDNLRSVVGAAREAGVRVVFVPHRRWQPGDYETWDHPNS</sequence>
<comment type="caution">
    <text evidence="1">The sequence shown here is derived from an EMBL/GenBank/DDBJ whole genome shotgun (WGS) entry which is preliminary data.</text>
</comment>